<reference evidence="4 5" key="1">
    <citation type="journal article" date="2012" name="BMC Genomics">
        <title>Comparative genomic analysis of human infective Trypanosoma cruzi lineages with the bat-restricted subspecies T. cruzi marinkellei.</title>
        <authorList>
            <person name="Franzen O."/>
            <person name="Talavera-Lopez C."/>
            <person name="Ochaya S."/>
            <person name="Butler C.E."/>
            <person name="Messenger L.A."/>
            <person name="Lewis M.D."/>
            <person name="Llewellyn M.S."/>
            <person name="Marinkelle C.J."/>
            <person name="Tyler K.M."/>
            <person name="Miles M.A."/>
            <person name="Andersson B."/>
        </authorList>
    </citation>
    <scope>NUCLEOTIDE SEQUENCE [LARGE SCALE GENOMIC DNA]</scope>
    <source>
        <strain evidence="4 5">B7</strain>
    </source>
</reference>
<accession>K2MBD1</accession>
<keyword evidence="2" id="KW-0677">Repeat</keyword>
<comment type="caution">
    <text evidence="4">The sequence shown here is derived from an EMBL/GenBank/DDBJ whole genome shotgun (WGS) entry which is preliminary data.</text>
</comment>
<dbReference type="AlphaFoldDB" id="K2MBD1"/>
<evidence type="ECO:0000256" key="2">
    <source>
        <dbReference type="ARBA" id="ARBA00022737"/>
    </source>
</evidence>
<organism evidence="4 5">
    <name type="scientific">Trypanosoma cruzi marinkellei</name>
    <dbReference type="NCBI Taxonomy" id="85056"/>
    <lineage>
        <taxon>Eukaryota</taxon>
        <taxon>Discoba</taxon>
        <taxon>Euglenozoa</taxon>
        <taxon>Kinetoplastea</taxon>
        <taxon>Metakinetoplastina</taxon>
        <taxon>Trypanosomatida</taxon>
        <taxon>Trypanosomatidae</taxon>
        <taxon>Trypanosoma</taxon>
        <taxon>Schizotrypanum</taxon>
    </lineage>
</organism>
<gene>
    <name evidence="4" type="ORF">MOQ_003671</name>
</gene>
<dbReference type="Pfam" id="PF24681">
    <property type="entry name" value="Kelch_KLHDC2_KLHL20_DRC7"/>
    <property type="match status" value="1"/>
</dbReference>
<dbReference type="OrthoDB" id="10251809at2759"/>
<evidence type="ECO:0000313" key="5">
    <source>
        <dbReference type="Proteomes" id="UP000007350"/>
    </source>
</evidence>
<evidence type="ECO:0000256" key="3">
    <source>
        <dbReference type="SAM" id="MobiDB-lite"/>
    </source>
</evidence>
<proteinExistence type="predicted"/>
<dbReference type="PANTHER" id="PTHR46228">
    <property type="entry name" value="KELCH DOMAIN-CONTAINING PROTEIN"/>
    <property type="match status" value="1"/>
</dbReference>
<keyword evidence="1" id="KW-0880">Kelch repeat</keyword>
<evidence type="ECO:0000256" key="1">
    <source>
        <dbReference type="ARBA" id="ARBA00022441"/>
    </source>
</evidence>
<dbReference type="EMBL" id="AHKC01009822">
    <property type="protein sequence ID" value="EKF32473.1"/>
    <property type="molecule type" value="Genomic_DNA"/>
</dbReference>
<dbReference type="SUPFAM" id="SSF117281">
    <property type="entry name" value="Kelch motif"/>
    <property type="match status" value="1"/>
</dbReference>
<sequence>MLQRRRASVGTRRGSTTDDVKIAAFRGAILPEMNNGLQRVGHTIVVYKQDLYLYGGYGPKNTYSNCIFCNVKMTLQWKELRGLGVIPSGRANHSAIMHDKKMIIFGGHRNLEVYDDMYIVNLETMRWEKVTYERAQGPGPVFSHAAVYVPPTQTMIVIGGFHQRQHNMYIAHSFDIRHRVWSGIRGPESVDPRHVQMCCAAYNSSSSSIIVVGLVEKDVLLSYSREIPSVFKMNVHSGVWVEVNTPVSQDSPIPFRMTGVWEYFLREMISMGGIYEDLNEEWFFPLVLAPIENSIFRRKLDRISSGSATDTKTRSRTRLASYGFFKLQLSDMTWSIIPVTFPRRVVSELTARRASRSGSLANLQAPGRRSKKVPLWEKKRRIPFFSVGGVSRFQRKYAFAVTDGSDTREGRTSSKLIAMHGGVSTEDYIMFLFTPVLKRRTTLIPSSSDSFFALSETDSCVFSHNSRCGSSTDQSSMGWDDEQSFSGSDILRLISSEKKVEKLSSRDDLADSNIMVGRAHRIGSDPSLLPLLPSIRDSKNARRFALLYHPWSAVHSDKLLPDPTCPVAVLSNESEVKTWAENFYTGTRQWIASKLEVIRREERGARRKKKGKESSRTATEESDDSSSSSESEKTKDSGGTQFSFAPSPAYSTTVHSTVTKPKDFFLDKNLEVFDFNAVEIRRSSYNKKSPFLSPDEMPEKFNRLRFTAKRRQAVQRTPSTVFQRSSLGHITDGGGANALLLMTSALARFNDGSDESSRQRALIRWRYLRTMVLNGEANFIMYRVNQEETRARGVDVSTTSMLTLAPELHTKGLNPNKVPTRPIPYTVPAKSIIALRSSEVTPSGLVAYHCINHTK</sequence>
<dbReference type="InterPro" id="IPR015915">
    <property type="entry name" value="Kelch-typ_b-propeller"/>
</dbReference>
<keyword evidence="5" id="KW-1185">Reference proteome</keyword>
<dbReference type="Gene3D" id="2.120.10.80">
    <property type="entry name" value="Kelch-type beta propeller"/>
    <property type="match status" value="1"/>
</dbReference>
<name>K2MBD1_TRYCR</name>
<evidence type="ECO:0000313" key="4">
    <source>
        <dbReference type="EMBL" id="EKF32473.1"/>
    </source>
</evidence>
<dbReference type="Proteomes" id="UP000007350">
    <property type="component" value="Unassembled WGS sequence"/>
</dbReference>
<feature type="compositionally biased region" description="Polar residues" evidence="3">
    <location>
        <begin position="638"/>
        <end position="652"/>
    </location>
</feature>
<feature type="region of interest" description="Disordered" evidence="3">
    <location>
        <begin position="602"/>
        <end position="652"/>
    </location>
</feature>
<protein>
    <submittedName>
        <fullName evidence="4">Uncharacterized protein</fullName>
    </submittedName>
</protein>
<dbReference type="PANTHER" id="PTHR46228:SF2">
    <property type="entry name" value="KELCH REPEAT PROTEIN (AFU_ORTHOLOGUE AFUA_4G14350)"/>
    <property type="match status" value="1"/>
</dbReference>